<dbReference type="AlphaFoldDB" id="A0A2D2CVC6"/>
<protein>
    <submittedName>
        <fullName evidence="3">Glycosyltransferase WbuB</fullName>
    </submittedName>
</protein>
<dbReference type="GO" id="GO:0016758">
    <property type="term" value="F:hexosyltransferase activity"/>
    <property type="evidence" value="ECO:0007669"/>
    <property type="project" value="TreeGrafter"/>
</dbReference>
<reference evidence="4" key="1">
    <citation type="submission" date="2017-10" db="EMBL/GenBank/DDBJ databases">
        <title>Completed PacBio SMRT sequence of Methylosinus trichosporium OB3b reveals presence of a third large plasmid.</title>
        <authorList>
            <person name="Charles T.C."/>
            <person name="Lynch M.D.J."/>
            <person name="Heil J.R."/>
            <person name="Cheng J."/>
        </authorList>
    </citation>
    <scope>NUCLEOTIDE SEQUENCE [LARGE SCALE GENOMIC DNA]</scope>
    <source>
        <strain evidence="4">OB3b</strain>
    </source>
</reference>
<evidence type="ECO:0000313" key="4">
    <source>
        <dbReference type="Proteomes" id="UP000230709"/>
    </source>
</evidence>
<keyword evidence="4" id="KW-1185">Reference proteome</keyword>
<organism evidence="3 4">
    <name type="scientific">Methylosinus trichosporium (strain ATCC 35070 / NCIMB 11131 / UNIQEM 75 / OB3b)</name>
    <dbReference type="NCBI Taxonomy" id="595536"/>
    <lineage>
        <taxon>Bacteria</taxon>
        <taxon>Pseudomonadati</taxon>
        <taxon>Pseudomonadota</taxon>
        <taxon>Alphaproteobacteria</taxon>
        <taxon>Hyphomicrobiales</taxon>
        <taxon>Methylocystaceae</taxon>
        <taxon>Methylosinus</taxon>
    </lineage>
</organism>
<dbReference type="KEGG" id="mtw:CQW49_00775"/>
<sequence>MRILMLSHYYAPEVNAPASRTSEHSRAWARAGHRVTVVTCAPNHPRGKIYPGYRNWLFQREVIDGVEVVRLWTLLNANEGFLLRTLSYLSFLVAATAAAPFLPRPDVIVSTSPQFFCGLAGRVLRAVKRCPWVLEIRDLWPESIVSVGAMRKGLAIRFLEALEASAYRRADGVVVVADSFVEHVAERRRRREAIHVIKNGVDLDLFQPGDGAEIRARFDLGDRIVAAYVGTHGMAHGLDTLLDAAALLRDDPRIGFLLVGDGAERARLVERAREMRLDNVRIVGQLPKRDMPAVWSATDVSLILLRRTETFTKVLPSKMFEAMAMARPIALGVEGEAAALLAEAGAGLAVEPENAPALAAAVRRLAEDAALRARLGAAGAEHVRRHYDRAALALRYIDVLESAVAARRGADGARAAVLAPRC</sequence>
<feature type="domain" description="Glycosyl transferase family 1" evidence="1">
    <location>
        <begin position="220"/>
        <end position="381"/>
    </location>
</feature>
<gene>
    <name evidence="3" type="ORF">CQW49_00775</name>
</gene>
<dbReference type="CDD" id="cd03794">
    <property type="entry name" value="GT4_WbuB-like"/>
    <property type="match status" value="1"/>
</dbReference>
<dbReference type="SUPFAM" id="SSF53756">
    <property type="entry name" value="UDP-Glycosyltransferase/glycogen phosphorylase"/>
    <property type="match status" value="1"/>
</dbReference>
<name>A0A2D2CVC6_METT3</name>
<dbReference type="PANTHER" id="PTHR45947">
    <property type="entry name" value="SULFOQUINOVOSYL TRANSFERASE SQD2"/>
    <property type="match status" value="1"/>
</dbReference>
<dbReference type="InterPro" id="IPR001296">
    <property type="entry name" value="Glyco_trans_1"/>
</dbReference>
<proteinExistence type="predicted"/>
<evidence type="ECO:0000259" key="1">
    <source>
        <dbReference type="Pfam" id="PF00534"/>
    </source>
</evidence>
<dbReference type="PANTHER" id="PTHR45947:SF3">
    <property type="entry name" value="SULFOQUINOVOSYL TRANSFERASE SQD2"/>
    <property type="match status" value="1"/>
</dbReference>
<dbReference type="EMBL" id="CP023737">
    <property type="protein sequence ID" value="ATQ66586.1"/>
    <property type="molecule type" value="Genomic_DNA"/>
</dbReference>
<dbReference type="InterPro" id="IPR050194">
    <property type="entry name" value="Glycosyltransferase_grp1"/>
</dbReference>
<keyword evidence="3" id="KW-0808">Transferase</keyword>
<evidence type="ECO:0000313" key="3">
    <source>
        <dbReference type="EMBL" id="ATQ66586.1"/>
    </source>
</evidence>
<dbReference type="Proteomes" id="UP000230709">
    <property type="component" value="Chromosome"/>
</dbReference>
<dbReference type="Pfam" id="PF13579">
    <property type="entry name" value="Glyco_trans_4_4"/>
    <property type="match status" value="1"/>
</dbReference>
<accession>A0A2D2CVC6</accession>
<feature type="domain" description="Glycosyltransferase subfamily 4-like N-terminal" evidence="2">
    <location>
        <begin position="18"/>
        <end position="200"/>
    </location>
</feature>
<dbReference type="Gene3D" id="3.40.50.2000">
    <property type="entry name" value="Glycogen Phosphorylase B"/>
    <property type="match status" value="2"/>
</dbReference>
<evidence type="ECO:0000259" key="2">
    <source>
        <dbReference type="Pfam" id="PF13579"/>
    </source>
</evidence>
<dbReference type="RefSeq" id="WP_024749398.1">
    <property type="nucleotide sequence ID" value="NZ_ADVE02000001.1"/>
</dbReference>
<dbReference type="Pfam" id="PF00534">
    <property type="entry name" value="Glycos_transf_1"/>
    <property type="match status" value="1"/>
</dbReference>
<dbReference type="STRING" id="595536.GCA_000178815_00790"/>
<dbReference type="InterPro" id="IPR028098">
    <property type="entry name" value="Glyco_trans_4-like_N"/>
</dbReference>